<feature type="region of interest" description="Disordered" evidence="1">
    <location>
        <begin position="25"/>
        <end position="53"/>
    </location>
</feature>
<accession>A0AAD5ZYK1</accession>
<organism evidence="2 3">
    <name type="scientific">Rhynchospora tenuis</name>
    <dbReference type="NCBI Taxonomy" id="198213"/>
    <lineage>
        <taxon>Eukaryota</taxon>
        <taxon>Viridiplantae</taxon>
        <taxon>Streptophyta</taxon>
        <taxon>Embryophyta</taxon>
        <taxon>Tracheophyta</taxon>
        <taxon>Spermatophyta</taxon>
        <taxon>Magnoliopsida</taxon>
        <taxon>Liliopsida</taxon>
        <taxon>Poales</taxon>
        <taxon>Cyperaceae</taxon>
        <taxon>Cyperoideae</taxon>
        <taxon>Rhynchosporeae</taxon>
        <taxon>Rhynchospora</taxon>
    </lineage>
</organism>
<comment type="caution">
    <text evidence="2">The sequence shown here is derived from an EMBL/GenBank/DDBJ whole genome shotgun (WGS) entry which is preliminary data.</text>
</comment>
<evidence type="ECO:0000256" key="1">
    <source>
        <dbReference type="SAM" id="MobiDB-lite"/>
    </source>
</evidence>
<protein>
    <submittedName>
        <fullName evidence="2">Uncharacterized protein</fullName>
    </submittedName>
</protein>
<dbReference type="AlphaFoldDB" id="A0AAD5ZYK1"/>
<dbReference type="PANTHER" id="PTHR31509">
    <property type="entry name" value="BPS1-LIKE PROTEIN"/>
    <property type="match status" value="1"/>
</dbReference>
<keyword evidence="3" id="KW-1185">Reference proteome</keyword>
<dbReference type="EMBL" id="JAMRDG010000001">
    <property type="protein sequence ID" value="KAJ3706472.1"/>
    <property type="molecule type" value="Genomic_DNA"/>
</dbReference>
<name>A0AAD5ZYK1_9POAL</name>
<proteinExistence type="predicted"/>
<reference evidence="2 3" key="1">
    <citation type="journal article" date="2022" name="Cell">
        <title>Repeat-based holocentromeres influence genome architecture and karyotype evolution.</title>
        <authorList>
            <person name="Hofstatter P.G."/>
            <person name="Thangavel G."/>
            <person name="Lux T."/>
            <person name="Neumann P."/>
            <person name="Vondrak T."/>
            <person name="Novak P."/>
            <person name="Zhang M."/>
            <person name="Costa L."/>
            <person name="Castellani M."/>
            <person name="Scott A."/>
            <person name="Toegelov H."/>
            <person name="Fuchs J."/>
            <person name="Mata-Sucre Y."/>
            <person name="Dias Y."/>
            <person name="Vanzela A.L.L."/>
            <person name="Huettel B."/>
            <person name="Almeida C.C.S."/>
            <person name="Simkova H."/>
            <person name="Souza G."/>
            <person name="Pedrosa-Harand A."/>
            <person name="Macas J."/>
            <person name="Mayer K.F.X."/>
            <person name="Houben A."/>
            <person name="Marques A."/>
        </authorList>
    </citation>
    <scope>NUCLEOTIDE SEQUENCE [LARGE SCALE GENOMIC DNA]</scope>
    <source>
        <strain evidence="2">RhyTen1mFocal</strain>
    </source>
</reference>
<gene>
    <name evidence="2" type="ORF">LUZ61_010177</name>
</gene>
<dbReference type="Proteomes" id="UP001210211">
    <property type="component" value="Unassembled WGS sequence"/>
</dbReference>
<evidence type="ECO:0000313" key="3">
    <source>
        <dbReference type="Proteomes" id="UP001210211"/>
    </source>
</evidence>
<evidence type="ECO:0000313" key="2">
    <source>
        <dbReference type="EMBL" id="KAJ3706472.1"/>
    </source>
</evidence>
<feature type="compositionally biased region" description="Low complexity" evidence="1">
    <location>
        <begin position="31"/>
        <end position="53"/>
    </location>
</feature>
<sequence>MTIFSIAIFPFSSVPFHFPKSNIMSPTESTSNNNHSKPPNLNPSSLLSPPPTSLSHFSDSIDCLAASISSSSTPTDSSSSFSSRDAYLDSTISLLNTCNTISARIEQLRLGCLRLKYAHHLLSSPSDDHLSCATKALSEWEVLSNDANSDLDLSSVEEVEKAKMAVRKLREAIDKSEIDGVELRLAAVEMEKFAEELTASLDRLAAAVNKLLTVVMGSRNEVLDSCKVGPKSCK</sequence>